<gene>
    <name evidence="19" type="ORF">NC653_035101</name>
</gene>
<keyword evidence="17" id="KW-0119">Carbohydrate metabolism</keyword>
<evidence type="ECO:0000256" key="3">
    <source>
        <dbReference type="ARBA" id="ARBA00004881"/>
    </source>
</evidence>
<comment type="subcellular location">
    <subcellularLocation>
        <location evidence="2">Membrane</location>
        <topology evidence="2">Single-pass type II membrane protein</topology>
    </subcellularLocation>
    <subcellularLocation>
        <location evidence="1 18">Mitochondrion inner membrane</location>
        <topology evidence="1 18">Multi-pass membrane protein</topology>
    </subcellularLocation>
</comment>
<comment type="similarity">
    <text evidence="4 18">Belongs to the mitochondrial pyruvate carrier (MPC) (TC 2.A.105) family.</text>
</comment>
<keyword evidence="7" id="KW-0328">Glycosyltransferase</keyword>
<name>A0AAD6PXW4_9ROSI</name>
<evidence type="ECO:0000256" key="17">
    <source>
        <dbReference type="ARBA" id="ARBA00023277"/>
    </source>
</evidence>
<evidence type="ECO:0000256" key="8">
    <source>
        <dbReference type="ARBA" id="ARBA00022679"/>
    </source>
</evidence>
<evidence type="ECO:0000256" key="10">
    <source>
        <dbReference type="ARBA" id="ARBA00022792"/>
    </source>
</evidence>
<comment type="similarity">
    <text evidence="5">Belongs to the glycosyltransferase GT106 family.</text>
</comment>
<keyword evidence="14" id="KW-0472">Membrane</keyword>
<protein>
    <recommendedName>
        <fullName evidence="18">Mitochondrial pyruvate carrier</fullName>
    </recommendedName>
</protein>
<keyword evidence="20" id="KW-1185">Reference proteome</keyword>
<evidence type="ECO:0000256" key="2">
    <source>
        <dbReference type="ARBA" id="ARBA00004606"/>
    </source>
</evidence>
<evidence type="ECO:0000256" key="16">
    <source>
        <dbReference type="ARBA" id="ARBA00023253"/>
    </source>
</evidence>
<evidence type="ECO:0000256" key="18">
    <source>
        <dbReference type="RuleBase" id="RU363100"/>
    </source>
</evidence>
<dbReference type="GO" id="GO:0016757">
    <property type="term" value="F:glycosyltransferase activity"/>
    <property type="evidence" value="ECO:0007669"/>
    <property type="project" value="UniProtKB-KW"/>
</dbReference>
<sequence>MILSVFQNFSEFSEIFNVEHFKRVLRADVRIVSSLPSTHLMSRQSIENQIPYDVSPYWIRARFSRLLLILKALDSKLSKNLPPDLQKLRCKVAFHALRFAAPIQDLGNRLSKRMWIEEVFGGKQLFSMAAYFRTFLNSAVGPKTTHFWGPVANWGIVAAGVGGYKKIPEMISGNMTAAMCVCSAFLMRFAWMVRPRNYLLLACHASNETLQLYQLSRWAKGQG</sequence>
<keyword evidence="8" id="KW-0808">Transferase</keyword>
<accession>A0AAD6PXW4</accession>
<evidence type="ECO:0000313" key="19">
    <source>
        <dbReference type="EMBL" id="KAJ6970715.1"/>
    </source>
</evidence>
<comment type="function">
    <text evidence="18">Mediates the uptake of pyruvate into mitochondria.</text>
</comment>
<evidence type="ECO:0000256" key="15">
    <source>
        <dbReference type="ARBA" id="ARBA00023180"/>
    </source>
</evidence>
<dbReference type="InterPro" id="IPR019378">
    <property type="entry name" value="GDP-Fuc_O-FucTrfase"/>
</dbReference>
<dbReference type="GO" id="GO:0005743">
    <property type="term" value="C:mitochondrial inner membrane"/>
    <property type="evidence" value="ECO:0007669"/>
    <property type="project" value="UniProtKB-SubCell"/>
</dbReference>
<dbReference type="InterPro" id="IPR005336">
    <property type="entry name" value="MPC"/>
</dbReference>
<keyword evidence="9" id="KW-0812">Transmembrane</keyword>
<keyword evidence="16" id="KW-0294">Fucose metabolism</keyword>
<organism evidence="19 20">
    <name type="scientific">Populus alba x Populus x berolinensis</name>
    <dbReference type="NCBI Taxonomy" id="444605"/>
    <lineage>
        <taxon>Eukaryota</taxon>
        <taxon>Viridiplantae</taxon>
        <taxon>Streptophyta</taxon>
        <taxon>Embryophyta</taxon>
        <taxon>Tracheophyta</taxon>
        <taxon>Spermatophyta</taxon>
        <taxon>Magnoliopsida</taxon>
        <taxon>eudicotyledons</taxon>
        <taxon>Gunneridae</taxon>
        <taxon>Pentapetalae</taxon>
        <taxon>rosids</taxon>
        <taxon>fabids</taxon>
        <taxon>Malpighiales</taxon>
        <taxon>Salicaceae</taxon>
        <taxon>Saliceae</taxon>
        <taxon>Populus</taxon>
    </lineage>
</organism>
<dbReference type="GO" id="GO:0006004">
    <property type="term" value="P:fucose metabolic process"/>
    <property type="evidence" value="ECO:0007669"/>
    <property type="project" value="UniProtKB-KW"/>
</dbReference>
<dbReference type="AlphaFoldDB" id="A0AAD6PXW4"/>
<evidence type="ECO:0000256" key="6">
    <source>
        <dbReference type="ARBA" id="ARBA00022448"/>
    </source>
</evidence>
<dbReference type="Pfam" id="PF10250">
    <property type="entry name" value="O-FucT"/>
    <property type="match status" value="1"/>
</dbReference>
<evidence type="ECO:0000256" key="9">
    <source>
        <dbReference type="ARBA" id="ARBA00022692"/>
    </source>
</evidence>
<keyword evidence="15" id="KW-0325">Glycoprotein</keyword>
<comment type="pathway">
    <text evidence="3">Glycan metabolism.</text>
</comment>
<dbReference type="Pfam" id="PF03650">
    <property type="entry name" value="MPC"/>
    <property type="match status" value="1"/>
</dbReference>
<evidence type="ECO:0000256" key="13">
    <source>
        <dbReference type="ARBA" id="ARBA00023128"/>
    </source>
</evidence>
<reference evidence="19" key="1">
    <citation type="journal article" date="2023" name="Mol. Ecol. Resour.">
        <title>Chromosome-level genome assembly of a triploid poplar Populus alba 'Berolinensis'.</title>
        <authorList>
            <person name="Chen S."/>
            <person name="Yu Y."/>
            <person name="Wang X."/>
            <person name="Wang S."/>
            <person name="Zhang T."/>
            <person name="Zhou Y."/>
            <person name="He R."/>
            <person name="Meng N."/>
            <person name="Wang Y."/>
            <person name="Liu W."/>
            <person name="Liu Z."/>
            <person name="Liu J."/>
            <person name="Guo Q."/>
            <person name="Huang H."/>
            <person name="Sederoff R.R."/>
            <person name="Wang G."/>
            <person name="Qu G."/>
            <person name="Chen S."/>
        </authorList>
    </citation>
    <scope>NUCLEOTIDE SEQUENCE</scope>
    <source>
        <strain evidence="19">SC-2020</strain>
    </source>
</reference>
<keyword evidence="13 18" id="KW-0496">Mitochondrion</keyword>
<evidence type="ECO:0000256" key="1">
    <source>
        <dbReference type="ARBA" id="ARBA00004448"/>
    </source>
</evidence>
<evidence type="ECO:0000256" key="5">
    <source>
        <dbReference type="ARBA" id="ARBA00007737"/>
    </source>
</evidence>
<dbReference type="PANTHER" id="PTHR31741:SF63">
    <property type="entry name" value="O-FUCOSYLTRANSFERASE 37"/>
    <property type="match status" value="1"/>
</dbReference>
<comment type="caution">
    <text evidence="19">The sequence shown here is derived from an EMBL/GenBank/DDBJ whole genome shotgun (WGS) entry which is preliminary data.</text>
</comment>
<evidence type="ECO:0000256" key="14">
    <source>
        <dbReference type="ARBA" id="ARBA00023136"/>
    </source>
</evidence>
<dbReference type="GO" id="GO:0006850">
    <property type="term" value="P:pyruvate import into mitochondria"/>
    <property type="evidence" value="ECO:0007669"/>
    <property type="project" value="InterPro"/>
</dbReference>
<dbReference type="Proteomes" id="UP001164929">
    <property type="component" value="Chromosome 15"/>
</dbReference>
<dbReference type="EMBL" id="JAQIZT010000015">
    <property type="protein sequence ID" value="KAJ6970715.1"/>
    <property type="molecule type" value="Genomic_DNA"/>
</dbReference>
<keyword evidence="6 18" id="KW-0813">Transport</keyword>
<evidence type="ECO:0000256" key="7">
    <source>
        <dbReference type="ARBA" id="ARBA00022676"/>
    </source>
</evidence>
<keyword evidence="11" id="KW-0735">Signal-anchor</keyword>
<keyword evidence="10 18" id="KW-0999">Mitochondrion inner membrane</keyword>
<dbReference type="PANTHER" id="PTHR31741">
    <property type="entry name" value="OS02G0726500 PROTEIN-RELATED"/>
    <property type="match status" value="1"/>
</dbReference>
<proteinExistence type="inferred from homology"/>
<evidence type="ECO:0000313" key="20">
    <source>
        <dbReference type="Proteomes" id="UP001164929"/>
    </source>
</evidence>
<keyword evidence="12" id="KW-1133">Transmembrane helix</keyword>
<evidence type="ECO:0000256" key="4">
    <source>
        <dbReference type="ARBA" id="ARBA00006416"/>
    </source>
</evidence>
<evidence type="ECO:0000256" key="11">
    <source>
        <dbReference type="ARBA" id="ARBA00022968"/>
    </source>
</evidence>
<evidence type="ECO:0000256" key="12">
    <source>
        <dbReference type="ARBA" id="ARBA00022989"/>
    </source>
</evidence>